<evidence type="ECO:0000313" key="1">
    <source>
        <dbReference type="EMBL" id="AKK74149.1"/>
    </source>
</evidence>
<organism evidence="1 3">
    <name type="scientific">Chryseobacterium gallinarum</name>
    <dbReference type="NCBI Taxonomy" id="1324352"/>
    <lineage>
        <taxon>Bacteria</taxon>
        <taxon>Pseudomonadati</taxon>
        <taxon>Bacteroidota</taxon>
        <taxon>Flavobacteriia</taxon>
        <taxon>Flavobacteriales</taxon>
        <taxon>Weeksellaceae</taxon>
        <taxon>Chryseobacterium group</taxon>
        <taxon>Chryseobacterium</taxon>
    </lineage>
</organism>
<reference evidence="1 3" key="1">
    <citation type="submission" date="2014-11" db="EMBL/GenBank/DDBJ databases">
        <authorList>
            <person name="Park G.-S."/>
            <person name="Hong S.-J."/>
            <person name="Jung B.K."/>
            <person name="Khan A.R."/>
            <person name="Kwak Y."/>
            <person name="Shin J.-H."/>
        </authorList>
    </citation>
    <scope>NUCLEOTIDE SEQUENCE [LARGE SCALE GENOMIC DNA]</scope>
    <source>
        <strain evidence="1 3">DSM 27622</strain>
    </source>
</reference>
<dbReference type="STRING" id="1324352.OK18_17425"/>
<dbReference type="AlphaFoldDB" id="A0A0G3M5N2"/>
<protein>
    <submittedName>
        <fullName evidence="1">Uncharacterized protein</fullName>
    </submittedName>
</protein>
<reference evidence="2 4" key="2">
    <citation type="submission" date="2019-09" db="EMBL/GenBank/DDBJ databases">
        <title>FDA dAtabase for Regulatory Grade micrObial Sequences (FDA-ARGOS): Supporting development and validation of Infectious Disease Dx tests.</title>
        <authorList>
            <person name="Sciortino C."/>
            <person name="Tallon L."/>
            <person name="Sadzewicz L."/>
            <person name="Vavikolanu K."/>
            <person name="Mehta A."/>
            <person name="Aluvathingal J."/>
            <person name="Nadendla S."/>
            <person name="Nandy P."/>
            <person name="Geyer C."/>
            <person name="Yan Y."/>
            <person name="Sichtig H."/>
        </authorList>
    </citation>
    <scope>NUCLEOTIDE SEQUENCE [LARGE SCALE GENOMIC DNA]</scope>
    <source>
        <strain evidence="2 4">FDAARGOS_636</strain>
    </source>
</reference>
<proteinExistence type="predicted"/>
<gene>
    <name evidence="2" type="ORF">FOB44_04915</name>
    <name evidence="1" type="ORF">OK18_17425</name>
</gene>
<dbReference type="OrthoDB" id="1274161at2"/>
<dbReference type="EMBL" id="CP050995">
    <property type="protein sequence ID" value="QIY90039.1"/>
    <property type="molecule type" value="Genomic_DNA"/>
</dbReference>
<evidence type="ECO:0000313" key="4">
    <source>
        <dbReference type="Proteomes" id="UP000501570"/>
    </source>
</evidence>
<evidence type="ECO:0000313" key="3">
    <source>
        <dbReference type="Proteomes" id="UP000035213"/>
    </source>
</evidence>
<dbReference type="Proteomes" id="UP000501570">
    <property type="component" value="Chromosome"/>
</dbReference>
<dbReference type="PATRIC" id="fig|1324352.5.peg.3646"/>
<keyword evidence="4" id="KW-1185">Reference proteome</keyword>
<dbReference type="EMBL" id="CP009928">
    <property type="protein sequence ID" value="AKK74149.1"/>
    <property type="molecule type" value="Genomic_DNA"/>
</dbReference>
<dbReference type="RefSeq" id="WP_050021030.1">
    <property type="nucleotide sequence ID" value="NZ_CP009928.1"/>
</dbReference>
<dbReference type="KEGG" id="cgn:OK18_17425"/>
<sequence>MENQEEIEKQILEIVRAQHEKDGGNNGVTFGAFDHILNMSIEERNKVLERMAKEKKIFIFNSLNMRRITLPK</sequence>
<accession>A0A0G3M5N2</accession>
<evidence type="ECO:0000313" key="2">
    <source>
        <dbReference type="EMBL" id="QIY90039.1"/>
    </source>
</evidence>
<name>A0A0G3M5N2_CHRGL</name>
<dbReference type="Proteomes" id="UP000035213">
    <property type="component" value="Chromosome"/>
</dbReference>